<dbReference type="Proteomes" id="UP000019277">
    <property type="component" value="Unassembled WGS sequence"/>
</dbReference>
<keyword evidence="3" id="KW-1185">Reference proteome</keyword>
<keyword evidence="1" id="KW-1133">Transmembrane helix</keyword>
<reference evidence="2 3" key="1">
    <citation type="journal article" date="2014" name="Genome Announc.">
        <title>Draft Genome Sequence of the Antitrypanosomally Active Sponge-Associated Bacterium Actinokineospora sp. Strain EG49.</title>
        <authorList>
            <person name="Harjes J."/>
            <person name="Ryu T."/>
            <person name="Abdelmohsen U.R."/>
            <person name="Moitinho-Silva L."/>
            <person name="Horn H."/>
            <person name="Ravasi T."/>
            <person name="Hentschel U."/>
        </authorList>
    </citation>
    <scope>NUCLEOTIDE SEQUENCE [LARGE SCALE GENOMIC DNA]</scope>
    <source>
        <strain evidence="2 3">EG49</strain>
    </source>
</reference>
<sequence length="164" mass="16259">MVLGVAAMIGYLLSVVAANVVSVHWSPLAGGGLLIPAGTLFAGVSLTARDLVHEVCGPRGVAAGIVAGTGVSAVLASSQIAVASVVAFVLSEALDAVIYTRVRHRTRLGAVAVSNVVGLVVDSAVFVPLAFGDVAAVPGQILGKTAATACTLLALHAAGRMVRP</sequence>
<protein>
    <submittedName>
        <fullName evidence="2">Putative preQ0 transporter</fullName>
    </submittedName>
</protein>
<dbReference type="eggNOG" id="COG1738">
    <property type="taxonomic scope" value="Bacteria"/>
</dbReference>
<name>W7IU78_9PSEU</name>
<dbReference type="Pfam" id="PF02592">
    <property type="entry name" value="Vut_1"/>
    <property type="match status" value="1"/>
</dbReference>
<dbReference type="PANTHER" id="PTHR34300">
    <property type="entry name" value="QUEUOSINE PRECURSOR TRANSPORTER-RELATED"/>
    <property type="match status" value="1"/>
</dbReference>
<dbReference type="STRING" id="909613.UO65_0092"/>
<keyword evidence="1" id="KW-0812">Transmembrane</keyword>
<dbReference type="EMBL" id="AYXG01000004">
    <property type="protein sequence ID" value="EWC64485.1"/>
    <property type="molecule type" value="Genomic_DNA"/>
</dbReference>
<dbReference type="PATRIC" id="fig|909613.9.peg.95"/>
<proteinExistence type="predicted"/>
<feature type="transmembrane region" description="Helical" evidence="1">
    <location>
        <begin position="28"/>
        <end position="48"/>
    </location>
</feature>
<dbReference type="PANTHER" id="PTHR34300:SF2">
    <property type="entry name" value="QUEUOSINE PRECURSOR TRANSPORTER-RELATED"/>
    <property type="match status" value="1"/>
</dbReference>
<feature type="transmembrane region" description="Helical" evidence="1">
    <location>
        <begin position="137"/>
        <end position="158"/>
    </location>
</feature>
<evidence type="ECO:0000256" key="1">
    <source>
        <dbReference type="SAM" id="Phobius"/>
    </source>
</evidence>
<accession>W7IU78</accession>
<comment type="caution">
    <text evidence="2">The sequence shown here is derived from an EMBL/GenBank/DDBJ whole genome shotgun (WGS) entry which is preliminary data.</text>
</comment>
<evidence type="ECO:0000313" key="3">
    <source>
        <dbReference type="Proteomes" id="UP000019277"/>
    </source>
</evidence>
<gene>
    <name evidence="2" type="ORF">UO65_0092</name>
</gene>
<keyword evidence="1" id="KW-0472">Membrane</keyword>
<dbReference type="InterPro" id="IPR003744">
    <property type="entry name" value="YhhQ"/>
</dbReference>
<organism evidence="2 3">
    <name type="scientific">Actinokineospora spheciospongiae</name>
    <dbReference type="NCBI Taxonomy" id="909613"/>
    <lineage>
        <taxon>Bacteria</taxon>
        <taxon>Bacillati</taxon>
        <taxon>Actinomycetota</taxon>
        <taxon>Actinomycetes</taxon>
        <taxon>Pseudonocardiales</taxon>
        <taxon>Pseudonocardiaceae</taxon>
        <taxon>Actinokineospora</taxon>
    </lineage>
</organism>
<feature type="transmembrane region" description="Helical" evidence="1">
    <location>
        <begin position="111"/>
        <end position="131"/>
    </location>
</feature>
<evidence type="ECO:0000313" key="2">
    <source>
        <dbReference type="EMBL" id="EWC64485.1"/>
    </source>
</evidence>
<dbReference type="AlphaFoldDB" id="W7IU78"/>